<dbReference type="InterPro" id="IPR021133">
    <property type="entry name" value="HEAT_type_2"/>
</dbReference>
<dbReference type="Proteomes" id="UP000037035">
    <property type="component" value="Unassembled WGS sequence"/>
</dbReference>
<evidence type="ECO:0000256" key="8">
    <source>
        <dbReference type="PROSITE-ProRule" id="PRU00103"/>
    </source>
</evidence>
<dbReference type="InterPro" id="IPR040191">
    <property type="entry name" value="UTP10"/>
</dbReference>
<organism evidence="11 12">
    <name type="scientific">Puccinia sorghi</name>
    <dbReference type="NCBI Taxonomy" id="27349"/>
    <lineage>
        <taxon>Eukaryota</taxon>
        <taxon>Fungi</taxon>
        <taxon>Dikarya</taxon>
        <taxon>Basidiomycota</taxon>
        <taxon>Pucciniomycotina</taxon>
        <taxon>Pucciniomycetes</taxon>
        <taxon>Pucciniales</taxon>
        <taxon>Pucciniaceae</taxon>
        <taxon>Puccinia</taxon>
    </lineage>
</organism>
<dbReference type="PROSITE" id="PS50077">
    <property type="entry name" value="HEAT_REPEAT"/>
    <property type="match status" value="1"/>
</dbReference>
<evidence type="ECO:0000256" key="7">
    <source>
        <dbReference type="ARBA" id="ARBA00023274"/>
    </source>
</evidence>
<keyword evidence="4 9" id="KW-0690">Ribosome biogenesis</keyword>
<comment type="subcellular location">
    <subcellularLocation>
        <location evidence="1 9">Nucleus</location>
        <location evidence="1 9">Nucleolus</location>
    </subcellularLocation>
</comment>
<keyword evidence="6 9" id="KW-0539">Nucleus</keyword>
<dbReference type="EMBL" id="LAVV01013460">
    <property type="protein sequence ID" value="KNZ45628.1"/>
    <property type="molecule type" value="Genomic_DNA"/>
</dbReference>
<name>A0A0L6UAN1_9BASI</name>
<dbReference type="VEuPathDB" id="FungiDB:VP01_796g1"/>
<dbReference type="InterPro" id="IPR016024">
    <property type="entry name" value="ARM-type_fold"/>
</dbReference>
<keyword evidence="5 9" id="KW-0698">rRNA processing</keyword>
<comment type="similarity">
    <text evidence="2 9">Belongs to the HEATR1/UTP10 family.</text>
</comment>
<sequence>MVSLKTQLAALAQSNPETGRLKNLARRDSYIYSPSQAAKLTLDQVHQIGVHGFQQISLYERAFQKYNQPLFGEASKRIDRTLLEPGEAKILTTTIEEFLIFLSPYLLSKPSAHVLEWLVRRFRIHEFDVLALVAVFLPYHDTPQFLAMLNIIRLDSHPHLQFLRSVQKSRTGLPPKLLVDAMLNSTELLRYVTGILSSVTKYGPAHQALLGFHLHTFLGLFKGLSPQLASQQAFPQPILVNLLPVLVDGVQSAQLDARITHLIIISALARLSPLPRAVLQNLTKYVIEGHPSTDSVDPSLIGSSAWREHDEAMMQTLIVIFQNHTEESEIRLSSKSCHALTKLFKIDELLLSVCGTYDVSAFWKSFVQSLIKSTLKNEVIAEEFLVKLAQLFNLPSRLIEIFITEMLSSIIPMEVPHRSVLRPLGILFQRHPNLVEQISRNLILSNEENVKESIPRILRVLSGDPLLTAEQSDPSVVGLRSSSAIVRQNSLKSIMEQMKASPLDGTHCSSHSMASALKTALNDPDPATSELLLSFPQVVLKTVQINEIMNAATSILSSHQTPRSTLKHWISFLMGPLLEHYPDLASRISEEILLAKLFWTKSSAKATSVFWTHQHSQNLWKGTILEGVWPASAPEDSPESRITANESLLDGIGQNVLKKGDSAVADLLQRLGKDIKVTSPTTKLVPLLLFWRIAPQLSGCAVAALMSTLIDYMTNQSNPSGFSRWVNMDMAEIGTDQSVSELFYSKPSSEKLFSRLTASILTRAATGAHKLKHREYCWFESGILKVMDPISSTSIVLQSPDLATFYFKLYCLGHSGSHTTQDSLAKMIFTALRRDILKQEYLTFLARVWTSSVFNESFRLVALLDAEAEIKASMARCQNSAEAKPMDYQILIPSMIIALIDPSKNVRSAALSLISTLNTYLNSVDLPQKTQGLSPEQSIYAYDRFYGSEASVDLQYLSIHDSTQLIALLNQSKTEMLSDGLSQVRSVLKNLQDPPTEVSNRKKAEGLKHRIMCFFMKVIDCWNDFEGRVNLLKCIRNVNDPARMKSVAPLIDQMSTMADNSFMDNHPSKEALAEYATILFQTYDYPGKGFASGKDPAAFNALVNALCCSPTNDAQVAIRGAAKNKLQSGLFVALSASQKQTILRKILALASSPRDDVSFYLTSLRSLLFDTDSLIVALSTISREISVNKVRSNKKTKTGKGPVGQVTDGAPNLSELVTLLESISMEKLNHTFQLFKTFLDTLASLLVVHASHEVDIHFSTQLLISYLAILVPALDMISANLKNQETEFKSDGLPLSSIVDYLSVSPDPHISHKIILLLADLARLCPELTCQSMMPIFTFVGAHVFERDDAFSARVVDKAIQALIPPMVKASSTTGSSRIELVLSLRELLIMLVGARNHIPKHRRTRMFVRFIEALGDYQFLGAMLLLIIDANINETNTVPNFELPLAIWSSFPGALGVAAIAHIAAEVETLLGLTPEGELGILPAKAQVNEVDADGDHIIDDGGQKLNGTRVQALMKFMSEALGSTSFKSKLDSARSANDSSSDQVLAFLMMQILELSQYKPEVAGAEHLPDAHGIALKVAKLVSLEFFAPAVLPKLQDPDSKLVFCTLDILRGRLSCVKASQRAEIETCVMEAIKICTKRIQGSLAISPEDDKIPLLTAVETLGEIATDATASEQSLLSKAYGLLLSIPASSNAPRVTLAALSTSIKLCRLLGSRLIPNLGKTIEMSANLVQKPHDLDNATAAVELHALAFRLVEATVKTLPAFLMPHMPIILRLITTPIMSNTSITNALDGSQASLIRCLTKTVPLHSLRSVVSAYWSNLEGSGNVAVALVEIILKAIKYAKVPEVIEESKALFDFLLQVFDLRGQDGQTIPEEEIAQIESIASSAFLSLVLKINDETLKPLLFRLIDWATIDLPSDQHQQVVARSIVLYKVFDALLGHLQTLAVPYFTHLINHTVTMLNGFVEGKQFSFELWMSITSALEQTMIHDTEGFWNASALTKITMPVTSQIKLGCKFGIYEEYAGRVKRLIGRLAHKVSNHDSLLKVLNTGILQEIKARDDEEDVEESIQVKLISLEVLEEIWKGIGSLLVPFVPETVGGCLIEALEDSNAAIDLAAKKVVKRIELEIGESIDGYLA</sequence>
<evidence type="ECO:0000256" key="1">
    <source>
        <dbReference type="ARBA" id="ARBA00004604"/>
    </source>
</evidence>
<evidence type="ECO:0000256" key="3">
    <source>
        <dbReference type="ARBA" id="ARBA00015399"/>
    </source>
</evidence>
<evidence type="ECO:0000259" key="10">
    <source>
        <dbReference type="SMART" id="SM01036"/>
    </source>
</evidence>
<dbReference type="InterPro" id="IPR012954">
    <property type="entry name" value="BP28_C_dom"/>
</dbReference>
<dbReference type="GO" id="GO:0034455">
    <property type="term" value="C:t-UTP complex"/>
    <property type="evidence" value="ECO:0007669"/>
    <property type="project" value="TreeGrafter"/>
</dbReference>
<keyword evidence="7 9" id="KW-0687">Ribonucleoprotein</keyword>
<dbReference type="Pfam" id="PF23243">
    <property type="entry name" value="HEAT_HEATR1"/>
    <property type="match status" value="1"/>
</dbReference>
<evidence type="ECO:0000313" key="12">
    <source>
        <dbReference type="Proteomes" id="UP000037035"/>
    </source>
</evidence>
<dbReference type="GO" id="GO:0000462">
    <property type="term" value="P:maturation of SSU-rRNA from tricistronic rRNA transcript (SSU-rRNA, 5.8S rRNA, LSU-rRNA)"/>
    <property type="evidence" value="ECO:0007669"/>
    <property type="project" value="TreeGrafter"/>
</dbReference>
<dbReference type="GO" id="GO:0032040">
    <property type="term" value="C:small-subunit processome"/>
    <property type="evidence" value="ECO:0007669"/>
    <property type="project" value="TreeGrafter"/>
</dbReference>
<dbReference type="PANTHER" id="PTHR13457:SF1">
    <property type="entry name" value="HEAT REPEAT-CONTAINING PROTEIN 1"/>
    <property type="match status" value="1"/>
</dbReference>
<proteinExistence type="inferred from homology"/>
<evidence type="ECO:0000256" key="9">
    <source>
        <dbReference type="RuleBase" id="RU367065"/>
    </source>
</evidence>
<feature type="domain" description="BP28 C-terminal" evidence="10">
    <location>
        <begin position="1846"/>
        <end position="1993"/>
    </location>
</feature>
<dbReference type="SUPFAM" id="SSF48371">
    <property type="entry name" value="ARM repeat"/>
    <property type="match status" value="2"/>
</dbReference>
<dbReference type="Pfam" id="PF12397">
    <property type="entry name" value="U3snoRNP10"/>
    <property type="match status" value="1"/>
</dbReference>
<dbReference type="InterPro" id="IPR056473">
    <property type="entry name" value="HEAT_Utp10/HEAT1"/>
</dbReference>
<evidence type="ECO:0000313" key="11">
    <source>
        <dbReference type="EMBL" id="KNZ45628.1"/>
    </source>
</evidence>
<dbReference type="InterPro" id="IPR022125">
    <property type="entry name" value="U3snoRNP10_N"/>
</dbReference>
<accession>A0A0L6UAN1</accession>
<dbReference type="GO" id="GO:0045943">
    <property type="term" value="P:positive regulation of transcription by RNA polymerase I"/>
    <property type="evidence" value="ECO:0007669"/>
    <property type="project" value="TreeGrafter"/>
</dbReference>
<dbReference type="STRING" id="27349.A0A0L6UAN1"/>
<dbReference type="SMART" id="SM01036">
    <property type="entry name" value="BP28CT"/>
    <property type="match status" value="1"/>
</dbReference>
<comment type="caution">
    <text evidence="11">The sequence shown here is derived from an EMBL/GenBank/DDBJ whole genome shotgun (WGS) entry which is preliminary data.</text>
</comment>
<evidence type="ECO:0000256" key="4">
    <source>
        <dbReference type="ARBA" id="ARBA00022517"/>
    </source>
</evidence>
<evidence type="ECO:0000256" key="5">
    <source>
        <dbReference type="ARBA" id="ARBA00022552"/>
    </source>
</evidence>
<dbReference type="OrthoDB" id="31183at2759"/>
<dbReference type="PANTHER" id="PTHR13457">
    <property type="entry name" value="BAP28"/>
    <property type="match status" value="1"/>
</dbReference>
<comment type="function">
    <text evidence="9">Involved in nucleolar processing of pre-18S ribosomal RNA.</text>
</comment>
<dbReference type="GO" id="GO:0030515">
    <property type="term" value="F:snoRNA binding"/>
    <property type="evidence" value="ECO:0007669"/>
    <property type="project" value="TreeGrafter"/>
</dbReference>
<dbReference type="GO" id="GO:0030686">
    <property type="term" value="C:90S preribosome"/>
    <property type="evidence" value="ECO:0007669"/>
    <property type="project" value="TreeGrafter"/>
</dbReference>
<keyword evidence="12" id="KW-1185">Reference proteome</keyword>
<gene>
    <name evidence="11" type="ORF">VP01_796g1</name>
</gene>
<comment type="subunit">
    <text evidence="9">Component of the ribosomal small subunit (SSU) processome.</text>
</comment>
<reference evidence="11 12" key="1">
    <citation type="submission" date="2015-08" db="EMBL/GenBank/DDBJ databases">
        <title>Next Generation Sequencing and Analysis of the Genome of Puccinia sorghi L Schw, the Causal Agent of Maize Common Rust.</title>
        <authorList>
            <person name="Rochi L."/>
            <person name="Burguener G."/>
            <person name="Darino M."/>
            <person name="Turjanski A."/>
            <person name="Kreff E."/>
            <person name="Dieguez M.J."/>
            <person name="Sacco F."/>
        </authorList>
    </citation>
    <scope>NUCLEOTIDE SEQUENCE [LARGE SCALE GENOMIC DNA]</scope>
    <source>
        <strain evidence="11 12">RO10H11247</strain>
    </source>
</reference>
<evidence type="ECO:0000256" key="2">
    <source>
        <dbReference type="ARBA" id="ARBA00010559"/>
    </source>
</evidence>
<evidence type="ECO:0000256" key="6">
    <source>
        <dbReference type="ARBA" id="ARBA00023242"/>
    </source>
</evidence>
<dbReference type="Pfam" id="PF08146">
    <property type="entry name" value="BP28CT"/>
    <property type="match status" value="1"/>
</dbReference>
<feature type="repeat" description="HEAT" evidence="8">
    <location>
        <begin position="891"/>
        <end position="929"/>
    </location>
</feature>
<protein>
    <recommendedName>
        <fullName evidence="3 9">U3 small nucleolar RNA-associated protein 10</fullName>
    </recommendedName>
</protein>